<dbReference type="PANTHER" id="PTHR12045">
    <property type="entry name" value="ALLANTOICASE"/>
    <property type="match status" value="1"/>
</dbReference>
<accession>A0AA43QLJ6</accession>
<feature type="compositionally biased region" description="Low complexity" evidence="2">
    <location>
        <begin position="1"/>
        <end position="30"/>
    </location>
</feature>
<evidence type="ECO:0000313" key="4">
    <source>
        <dbReference type="EMBL" id="MDI1487549.1"/>
    </source>
</evidence>
<feature type="compositionally biased region" description="Basic and acidic residues" evidence="2">
    <location>
        <begin position="382"/>
        <end position="395"/>
    </location>
</feature>
<proteinExistence type="inferred from homology"/>
<feature type="compositionally biased region" description="Basic and acidic residues" evidence="2">
    <location>
        <begin position="336"/>
        <end position="363"/>
    </location>
</feature>
<comment type="similarity">
    <text evidence="1">Belongs to the allantoicase family.</text>
</comment>
<dbReference type="GO" id="GO:0000256">
    <property type="term" value="P:allantoin catabolic process"/>
    <property type="evidence" value="ECO:0007669"/>
    <property type="project" value="InterPro"/>
</dbReference>
<dbReference type="InterPro" id="IPR015908">
    <property type="entry name" value="Allantoicase_dom"/>
</dbReference>
<evidence type="ECO:0000313" key="5">
    <source>
        <dbReference type="Proteomes" id="UP001161017"/>
    </source>
</evidence>
<feature type="domain" description="Allantoicase" evidence="3">
    <location>
        <begin position="261"/>
        <end position="449"/>
    </location>
</feature>
<dbReference type="Gene3D" id="2.60.120.260">
    <property type="entry name" value="Galactose-binding domain-like"/>
    <property type="match status" value="2"/>
</dbReference>
<dbReference type="Proteomes" id="UP001161017">
    <property type="component" value="Unassembled WGS sequence"/>
</dbReference>
<dbReference type="EMBL" id="JAPUFD010000005">
    <property type="protein sequence ID" value="MDI1487549.1"/>
    <property type="molecule type" value="Genomic_DNA"/>
</dbReference>
<organism evidence="4 5">
    <name type="scientific">Ramalina farinacea</name>
    <dbReference type="NCBI Taxonomy" id="258253"/>
    <lineage>
        <taxon>Eukaryota</taxon>
        <taxon>Fungi</taxon>
        <taxon>Dikarya</taxon>
        <taxon>Ascomycota</taxon>
        <taxon>Pezizomycotina</taxon>
        <taxon>Lecanoromycetes</taxon>
        <taxon>OSLEUM clade</taxon>
        <taxon>Lecanoromycetidae</taxon>
        <taxon>Lecanorales</taxon>
        <taxon>Lecanorineae</taxon>
        <taxon>Ramalinaceae</taxon>
        <taxon>Ramalina</taxon>
    </lineage>
</organism>
<evidence type="ECO:0000256" key="1">
    <source>
        <dbReference type="ARBA" id="ARBA00009242"/>
    </source>
</evidence>
<feature type="region of interest" description="Disordered" evidence="2">
    <location>
        <begin position="1"/>
        <end position="49"/>
    </location>
</feature>
<sequence>MDGDLSALPPSAALPPISTTSPSTTTTALSAPPPPKTHTITNPSPAPTPIPPTSISTTLAKYTSLLSPALHTTILAFSDEFFAPASNLISPGPPIRKPGVYVETGAWYDGWETRRHNASKDGESGEVCDWVTFQLGVKARVRAVEVDTFAFVGNQGEGARVLGACQSGDGDAGGVKWDTEVLPKQKLEGDTRHAWLVGGDDGVGGGEVDGGITHVKLQMFPDGGIARFRLYGDVLPNFAPLHTLSPAEKTQEIELSAALNGGVVTGQSDQHFGKAANLLLPGRGVDMGDGWETKRSRGVGHEDSVVVKLGARGRVSRVVVDTMHFRGNFPRGVRVEGMDAGGKEGSEESDLPLRRMGEKDGLGKGEGAGDGEGTGMAGEGGFFERDEGTAKAVEKEDKGEEWKVLGVVEQCEKDKEHEIVVEGGVACTHAKMVIIPDGGVKRFRVFGTRV</sequence>
<dbReference type="InterPro" id="IPR005164">
    <property type="entry name" value="Allantoicase"/>
</dbReference>
<dbReference type="GO" id="GO:0004037">
    <property type="term" value="F:allantoicase activity"/>
    <property type="evidence" value="ECO:0007669"/>
    <property type="project" value="InterPro"/>
</dbReference>
<feature type="compositionally biased region" description="Gly residues" evidence="2">
    <location>
        <begin position="364"/>
        <end position="381"/>
    </location>
</feature>
<feature type="region of interest" description="Disordered" evidence="2">
    <location>
        <begin position="336"/>
        <end position="395"/>
    </location>
</feature>
<dbReference type="Pfam" id="PF03561">
    <property type="entry name" value="Allantoicase"/>
    <property type="match status" value="2"/>
</dbReference>
<feature type="domain" description="Allantoicase" evidence="3">
    <location>
        <begin position="73"/>
        <end position="234"/>
    </location>
</feature>
<name>A0AA43QLJ6_9LECA</name>
<reference evidence="4" key="1">
    <citation type="journal article" date="2023" name="Genome Biol. Evol.">
        <title>First Whole Genome Sequence and Flow Cytometry Genome Size Data for the Lichen-Forming Fungus Ramalina farinacea (Ascomycota).</title>
        <authorList>
            <person name="Llewellyn T."/>
            <person name="Mian S."/>
            <person name="Hill R."/>
            <person name="Leitch I.J."/>
            <person name="Gaya E."/>
        </authorList>
    </citation>
    <scope>NUCLEOTIDE SEQUENCE</scope>
    <source>
        <strain evidence="4">LIQ254RAFAR</strain>
    </source>
</reference>
<comment type="caution">
    <text evidence="4">The sequence shown here is derived from an EMBL/GenBank/DDBJ whole genome shotgun (WGS) entry which is preliminary data.</text>
</comment>
<keyword evidence="5" id="KW-1185">Reference proteome</keyword>
<evidence type="ECO:0000256" key="2">
    <source>
        <dbReference type="SAM" id="MobiDB-lite"/>
    </source>
</evidence>
<gene>
    <name evidence="4" type="primary">DAL2</name>
    <name evidence="4" type="ORF">OHK93_006819</name>
</gene>
<dbReference type="AlphaFoldDB" id="A0AA43QLJ6"/>
<dbReference type="HAMAP" id="MF_00813">
    <property type="entry name" value="Allantoicase"/>
    <property type="match status" value="1"/>
</dbReference>
<evidence type="ECO:0000259" key="3">
    <source>
        <dbReference type="Pfam" id="PF03561"/>
    </source>
</evidence>
<dbReference type="InterPro" id="IPR008979">
    <property type="entry name" value="Galactose-bd-like_sf"/>
</dbReference>
<dbReference type="SUPFAM" id="SSF49785">
    <property type="entry name" value="Galactose-binding domain-like"/>
    <property type="match status" value="2"/>
</dbReference>
<protein>
    <submittedName>
        <fullName evidence="4">Allantoicase</fullName>
    </submittedName>
</protein>
<dbReference type="PANTHER" id="PTHR12045:SF3">
    <property type="entry name" value="INACTIVE ALLANTOICASE-RELATED"/>
    <property type="match status" value="1"/>
</dbReference>